<proteinExistence type="predicted"/>
<reference evidence="2 3" key="1">
    <citation type="submission" date="2018-02" db="EMBL/GenBank/DDBJ databases">
        <authorList>
            <person name="Cohen D.B."/>
            <person name="Kent A.D."/>
        </authorList>
    </citation>
    <scope>NUCLEOTIDE SEQUENCE [LARGE SCALE GENOMIC DNA]</scope>
    <source>
        <strain evidence="2">1</strain>
    </source>
</reference>
<dbReference type="SUPFAM" id="SSF102588">
    <property type="entry name" value="LmbE-like"/>
    <property type="match status" value="1"/>
</dbReference>
<dbReference type="GO" id="GO:0016811">
    <property type="term" value="F:hydrolase activity, acting on carbon-nitrogen (but not peptide) bonds, in linear amides"/>
    <property type="evidence" value="ECO:0007669"/>
    <property type="project" value="TreeGrafter"/>
</dbReference>
<protein>
    <submittedName>
        <fullName evidence="2">N-acetylglucosaminyl deacetylase, LmbE family</fullName>
    </submittedName>
</protein>
<evidence type="ECO:0000313" key="3">
    <source>
        <dbReference type="Proteomes" id="UP000238164"/>
    </source>
</evidence>
<dbReference type="Gene3D" id="3.40.50.10320">
    <property type="entry name" value="LmbE-like"/>
    <property type="match status" value="1"/>
</dbReference>
<name>A0A2N9JC60_9ACTN</name>
<evidence type="ECO:0000256" key="1">
    <source>
        <dbReference type="ARBA" id="ARBA00022833"/>
    </source>
</evidence>
<dbReference type="GO" id="GO:0016137">
    <property type="term" value="P:glycoside metabolic process"/>
    <property type="evidence" value="ECO:0007669"/>
    <property type="project" value="UniProtKB-ARBA"/>
</dbReference>
<dbReference type="PANTHER" id="PTHR12993:SF30">
    <property type="entry name" value="N-ACETYL-ALPHA-D-GLUCOSAMINYL L-MALATE DEACETYLASE 1"/>
    <property type="match status" value="1"/>
</dbReference>
<dbReference type="Pfam" id="PF02585">
    <property type="entry name" value="PIG-L"/>
    <property type="match status" value="1"/>
</dbReference>
<keyword evidence="3" id="KW-1185">Reference proteome</keyword>
<evidence type="ECO:0000313" key="2">
    <source>
        <dbReference type="EMBL" id="SPD85130.1"/>
    </source>
</evidence>
<gene>
    <name evidence="2" type="ORF">MPLG2_0094</name>
</gene>
<dbReference type="PANTHER" id="PTHR12993">
    <property type="entry name" value="N-ACETYLGLUCOSAMINYL-PHOSPHATIDYLINOSITOL DE-N-ACETYLASE-RELATED"/>
    <property type="match status" value="1"/>
</dbReference>
<dbReference type="KEGG" id="mgg:MPLG2_0094"/>
<accession>A0A2N9JC60</accession>
<sequence length="214" mass="23980">MSIMLPDGPLTVLCLAAHPDDIEIACGGTLLTLGRDRELDAVSLVLTGTAERRAEAAEATEAFLPGARLEFGGEPGDFADGYLPEQWGRVKRRLHELAAHMAVPHLVFAPRPDDAHQDHRLLGRLAPTVWRNSTIMHYEIPKWDGDLGRPNVYVPLADDIAREKVRALNECYPSQHSRDWWDDELFLGFMRVRGMECKGHYAEAFVVNKLVMVT</sequence>
<dbReference type="InterPro" id="IPR003737">
    <property type="entry name" value="GlcNAc_PI_deacetylase-related"/>
</dbReference>
<organism evidence="2 3">
    <name type="scientific">Micropruina glycogenica</name>
    <dbReference type="NCBI Taxonomy" id="75385"/>
    <lineage>
        <taxon>Bacteria</taxon>
        <taxon>Bacillati</taxon>
        <taxon>Actinomycetota</taxon>
        <taxon>Actinomycetes</taxon>
        <taxon>Propionibacteriales</taxon>
        <taxon>Nocardioidaceae</taxon>
        <taxon>Micropruina</taxon>
    </lineage>
</organism>
<keyword evidence="1" id="KW-0862">Zinc</keyword>
<dbReference type="AlphaFoldDB" id="A0A2N9JC60"/>
<dbReference type="OrthoDB" id="3514174at2"/>
<dbReference type="InterPro" id="IPR024078">
    <property type="entry name" value="LmbE-like_dom_sf"/>
</dbReference>
<dbReference type="EMBL" id="LT985188">
    <property type="protein sequence ID" value="SPD85130.1"/>
    <property type="molecule type" value="Genomic_DNA"/>
</dbReference>
<dbReference type="Proteomes" id="UP000238164">
    <property type="component" value="Chromosome 1"/>
</dbReference>